<dbReference type="EMBL" id="JANBPK010001396">
    <property type="protein sequence ID" value="KAJ2923182.1"/>
    <property type="molecule type" value="Genomic_DNA"/>
</dbReference>
<keyword evidence="2" id="KW-1185">Reference proteome</keyword>
<dbReference type="OrthoDB" id="2934649at2759"/>
<organism evidence="1 2">
    <name type="scientific">Candolleomyces eurysporus</name>
    <dbReference type="NCBI Taxonomy" id="2828524"/>
    <lineage>
        <taxon>Eukaryota</taxon>
        <taxon>Fungi</taxon>
        <taxon>Dikarya</taxon>
        <taxon>Basidiomycota</taxon>
        <taxon>Agaricomycotina</taxon>
        <taxon>Agaricomycetes</taxon>
        <taxon>Agaricomycetidae</taxon>
        <taxon>Agaricales</taxon>
        <taxon>Agaricineae</taxon>
        <taxon>Psathyrellaceae</taxon>
        <taxon>Candolleomyces</taxon>
    </lineage>
</organism>
<feature type="non-terminal residue" evidence="1">
    <location>
        <position position="491"/>
    </location>
</feature>
<dbReference type="Proteomes" id="UP001140091">
    <property type="component" value="Unassembled WGS sequence"/>
</dbReference>
<name>A0A9W8MAZ8_9AGAR</name>
<comment type="caution">
    <text evidence="1">The sequence shown here is derived from an EMBL/GenBank/DDBJ whole genome shotgun (WGS) entry which is preliminary data.</text>
</comment>
<evidence type="ECO:0000313" key="1">
    <source>
        <dbReference type="EMBL" id="KAJ2923182.1"/>
    </source>
</evidence>
<proteinExistence type="predicted"/>
<evidence type="ECO:0000313" key="2">
    <source>
        <dbReference type="Proteomes" id="UP001140091"/>
    </source>
</evidence>
<protein>
    <recommendedName>
        <fullName evidence="3">F-box domain-containing protein</fullName>
    </recommendedName>
</protein>
<sequence length="491" mass="55935">MNKATLISKIPVEIWTEIFLTLEDDLFDHGETYPPSWEDLGHVLPPIEVTQVCSSWRTILLDFPPFWTKIILGGLLEESWLSELVRRSRGLPLHVKAVTSGKIGDDNIDHVTKYIAQIRTLELNVGFEVPSSESRRSRRNKKPVQAPLLEEVRLQPLNERDDETFVLNLYAENILCRIEAPKLKRFHSQLCPPPSLHIFTSLRELEIVNKGFQVVILPSEILFQALSALHLLEKLVWIGRLQSSHPSPLEGQTFHLPHLRSVTLGIGPGPLLDFFDRIDTNTGCTFHLMITHNWGNLSAYQRLSHAISARVKKSKGGKELKATVDLKISSGRGPLALEMRTRAQSASAESEPNFRLSIRYRYPEQNLTPHIAYILLESSRPALREVFNDPDIAKVNISWEQHNLDTGTFSFARLLHGREDGLMMSSVNELTVENLHRLFFRELLIMNDPIPLPSLEILRITGSGTADVQEGKDQGDVIRDYINLRLMWQER</sequence>
<gene>
    <name evidence="1" type="ORF">H1R20_g13911</name>
</gene>
<reference evidence="1" key="1">
    <citation type="submission" date="2022-06" db="EMBL/GenBank/DDBJ databases">
        <title>Genome Sequence of Candolleomyces eurysporus.</title>
        <authorList>
            <person name="Buettner E."/>
        </authorList>
    </citation>
    <scope>NUCLEOTIDE SEQUENCE</scope>
    <source>
        <strain evidence="1">VTCC 930004</strain>
    </source>
</reference>
<accession>A0A9W8MAZ8</accession>
<dbReference type="AlphaFoldDB" id="A0A9W8MAZ8"/>
<evidence type="ECO:0008006" key="3">
    <source>
        <dbReference type="Google" id="ProtNLM"/>
    </source>
</evidence>